<gene>
    <name evidence="1" type="ORF">EMWEY_00030510</name>
</gene>
<dbReference type="OMA" id="YCAACEF"/>
<dbReference type="VEuPathDB" id="ToxoDB:EMWEY_00030510"/>
<dbReference type="InterPro" id="IPR053248">
    <property type="entry name" value="Zinc_finger_MYND_domain"/>
</dbReference>
<dbReference type="OrthoDB" id="347770at2759"/>
<dbReference type="PANTHER" id="PTHR46533:SF1">
    <property type="entry name" value="ZINC FINGER MYND DOMAIN-CONTAINING PROTEIN 12"/>
    <property type="match status" value="1"/>
</dbReference>
<dbReference type="GeneID" id="25337037"/>
<proteinExistence type="predicted"/>
<evidence type="ECO:0000313" key="2">
    <source>
        <dbReference type="Proteomes" id="UP000030763"/>
    </source>
</evidence>
<accession>U6MBK5</accession>
<name>U6MBK5_EIMMA</name>
<sequence>MRVVRPASRIQMQKMPWLVLLRYALVALSSLRHFKVAWEGVLHLIHRELKILEESPTFMGSERERQEFKKRRKQIATVVLETSTGAAQTWVVQGNFTLAVAGALYAARTAEMLFGTDSLEVVHPQLLLAQIYLGLNQLHSAEELLNMVYCAACEFGPTSFRMVPAFFSMAEVFRKCGHPDSHTACKAMYTKVCDIIIRWFEQNADMTPNAEGTASPKSTASGENCKEGFAKSRLEMQEATETVRQIIEHSKSSPTESSELQSMALCAMGLIHAQTDDLELAKTYIQQAKQLCNAETGRNCRLYKKCEMFENVISSMQMKALKDDNQKSE</sequence>
<protein>
    <submittedName>
        <fullName evidence="1">Uncharacterized protein</fullName>
    </submittedName>
</protein>
<dbReference type="Gene3D" id="1.25.40.10">
    <property type="entry name" value="Tetratricopeptide repeat domain"/>
    <property type="match status" value="1"/>
</dbReference>
<keyword evidence="2" id="KW-1185">Reference proteome</keyword>
<evidence type="ECO:0000313" key="1">
    <source>
        <dbReference type="EMBL" id="CDJ60443.1"/>
    </source>
</evidence>
<reference evidence="1" key="1">
    <citation type="submission" date="2013-10" db="EMBL/GenBank/DDBJ databases">
        <title>Genomic analysis of the causative agents of coccidiosis in chickens.</title>
        <authorList>
            <person name="Reid A.J."/>
            <person name="Blake D."/>
            <person name="Billington K."/>
            <person name="Browne H."/>
            <person name="Dunn M."/>
            <person name="Hung S."/>
            <person name="Kawahara F."/>
            <person name="Miranda-Saavedra D."/>
            <person name="Mourier T."/>
            <person name="Nagra H."/>
            <person name="Otto T.D."/>
            <person name="Rawlings N."/>
            <person name="Sanchez A."/>
            <person name="Sanders M."/>
            <person name="Subramaniam C."/>
            <person name="Tay Y."/>
            <person name="Dear P."/>
            <person name="Doerig C."/>
            <person name="Gruber A."/>
            <person name="Parkinson J."/>
            <person name="Shirley M."/>
            <person name="Wan K.L."/>
            <person name="Berriman M."/>
            <person name="Tomley F."/>
            <person name="Pain A."/>
        </authorList>
    </citation>
    <scope>NUCLEOTIDE SEQUENCE [LARGE SCALE GENOMIC DNA]</scope>
    <source>
        <strain evidence="1">Weybridge</strain>
    </source>
</reference>
<dbReference type="Proteomes" id="UP000030763">
    <property type="component" value="Unassembled WGS sequence"/>
</dbReference>
<organism evidence="1 2">
    <name type="scientific">Eimeria maxima</name>
    <name type="common">Coccidian parasite</name>
    <dbReference type="NCBI Taxonomy" id="5804"/>
    <lineage>
        <taxon>Eukaryota</taxon>
        <taxon>Sar</taxon>
        <taxon>Alveolata</taxon>
        <taxon>Apicomplexa</taxon>
        <taxon>Conoidasida</taxon>
        <taxon>Coccidia</taxon>
        <taxon>Eucoccidiorida</taxon>
        <taxon>Eimeriorina</taxon>
        <taxon>Eimeriidae</taxon>
        <taxon>Eimeria</taxon>
    </lineage>
</organism>
<dbReference type="InterPro" id="IPR011990">
    <property type="entry name" value="TPR-like_helical_dom_sf"/>
</dbReference>
<dbReference type="RefSeq" id="XP_013337093.1">
    <property type="nucleotide sequence ID" value="XM_013481639.1"/>
</dbReference>
<dbReference type="PANTHER" id="PTHR46533">
    <property type="entry name" value="ZINC FINGER MYND DOMAIN-CONTAINING PROTEIN 12"/>
    <property type="match status" value="1"/>
</dbReference>
<reference evidence="1" key="2">
    <citation type="submission" date="2013-10" db="EMBL/GenBank/DDBJ databases">
        <authorList>
            <person name="Aslett M."/>
        </authorList>
    </citation>
    <scope>NUCLEOTIDE SEQUENCE [LARGE SCALE GENOMIC DNA]</scope>
    <source>
        <strain evidence="1">Weybridge</strain>
    </source>
</reference>
<dbReference type="AlphaFoldDB" id="U6MBK5"/>
<dbReference type="EMBL" id="HG721851">
    <property type="protein sequence ID" value="CDJ60443.1"/>
    <property type="molecule type" value="Genomic_DNA"/>
</dbReference>